<evidence type="ECO:0000313" key="1">
    <source>
        <dbReference type="EMBL" id="KAH0817729.1"/>
    </source>
</evidence>
<proteinExistence type="predicted"/>
<reference evidence="1" key="2">
    <citation type="submission" date="2021-08" db="EMBL/GenBank/DDBJ databases">
        <authorList>
            <person name="Eriksson T."/>
        </authorList>
    </citation>
    <scope>NUCLEOTIDE SEQUENCE</scope>
    <source>
        <strain evidence="1">Stoneville</strain>
        <tissue evidence="1">Whole head</tissue>
    </source>
</reference>
<name>A0A8J6HN73_TENMO</name>
<comment type="caution">
    <text evidence="1">The sequence shown here is derived from an EMBL/GenBank/DDBJ whole genome shotgun (WGS) entry which is preliminary data.</text>
</comment>
<keyword evidence="2" id="KW-1185">Reference proteome</keyword>
<dbReference type="Proteomes" id="UP000719412">
    <property type="component" value="Unassembled WGS sequence"/>
</dbReference>
<gene>
    <name evidence="1" type="ORF">GEV33_005062</name>
</gene>
<dbReference type="AlphaFoldDB" id="A0A8J6HN73"/>
<evidence type="ECO:0000313" key="2">
    <source>
        <dbReference type="Proteomes" id="UP000719412"/>
    </source>
</evidence>
<reference evidence="1" key="1">
    <citation type="journal article" date="2020" name="J Insects Food Feed">
        <title>The yellow mealworm (Tenebrio molitor) genome: a resource for the emerging insects as food and feed industry.</title>
        <authorList>
            <person name="Eriksson T."/>
            <person name="Andere A."/>
            <person name="Kelstrup H."/>
            <person name="Emery V."/>
            <person name="Picard C."/>
        </authorList>
    </citation>
    <scope>NUCLEOTIDE SEQUENCE</scope>
    <source>
        <strain evidence="1">Stoneville</strain>
        <tissue evidence="1">Whole head</tissue>
    </source>
</reference>
<organism evidence="1 2">
    <name type="scientific">Tenebrio molitor</name>
    <name type="common">Yellow mealworm beetle</name>
    <dbReference type="NCBI Taxonomy" id="7067"/>
    <lineage>
        <taxon>Eukaryota</taxon>
        <taxon>Metazoa</taxon>
        <taxon>Ecdysozoa</taxon>
        <taxon>Arthropoda</taxon>
        <taxon>Hexapoda</taxon>
        <taxon>Insecta</taxon>
        <taxon>Pterygota</taxon>
        <taxon>Neoptera</taxon>
        <taxon>Endopterygota</taxon>
        <taxon>Coleoptera</taxon>
        <taxon>Polyphaga</taxon>
        <taxon>Cucujiformia</taxon>
        <taxon>Tenebrionidae</taxon>
        <taxon>Tenebrio</taxon>
    </lineage>
</organism>
<dbReference type="EMBL" id="JABDTM020018930">
    <property type="protein sequence ID" value="KAH0817729.1"/>
    <property type="molecule type" value="Genomic_DNA"/>
</dbReference>
<accession>A0A8J6HN73</accession>
<protein>
    <submittedName>
        <fullName evidence="1">Uncharacterized protein</fullName>
    </submittedName>
</protein>
<sequence>MYVLIFSSKNIELRTGWKCAGSARYEISREQQHSAKLEIAIILV</sequence>